<dbReference type="OrthoDB" id="9800167at2"/>
<sequence length="104" mass="11376">MSGNWIFAAQRAVVPDDDVVAIQVEARELAFYGVDGTIYATDNICTHGHARLCDGFLEGHEIECPLHQGKFDVRTGNALCAPLIEGIKSYPIKVEDGKVFVLID</sequence>
<dbReference type="GO" id="GO:0046872">
    <property type="term" value="F:metal ion binding"/>
    <property type="evidence" value="ECO:0007669"/>
    <property type="project" value="UniProtKB-KW"/>
</dbReference>
<dbReference type="SUPFAM" id="SSF50022">
    <property type="entry name" value="ISP domain"/>
    <property type="match status" value="1"/>
</dbReference>
<keyword evidence="4" id="KW-0411">Iron-sulfur</keyword>
<dbReference type="GO" id="GO:0051537">
    <property type="term" value="F:2 iron, 2 sulfur cluster binding"/>
    <property type="evidence" value="ECO:0007669"/>
    <property type="project" value="UniProtKB-KW"/>
</dbReference>
<evidence type="ECO:0000256" key="5">
    <source>
        <dbReference type="ARBA" id="ARBA00034078"/>
    </source>
</evidence>
<reference evidence="8 9" key="1">
    <citation type="submission" date="2016-01" db="EMBL/GenBank/DDBJ databases">
        <authorList>
            <person name="Oliw E.H."/>
        </authorList>
    </citation>
    <scope>NUCLEOTIDE SEQUENCE [LARGE SCALE GENOMIC DNA]</scope>
    <source>
        <strain evidence="8">LMG 27134</strain>
    </source>
</reference>
<organism evidence="8 9">
    <name type="scientific">Caballeronia udeis</name>
    <dbReference type="NCBI Taxonomy" id="1232866"/>
    <lineage>
        <taxon>Bacteria</taxon>
        <taxon>Pseudomonadati</taxon>
        <taxon>Pseudomonadota</taxon>
        <taxon>Betaproteobacteria</taxon>
        <taxon>Burkholderiales</taxon>
        <taxon>Burkholderiaceae</taxon>
        <taxon>Caballeronia</taxon>
    </lineage>
</organism>
<dbReference type="Pfam" id="PF00355">
    <property type="entry name" value="Rieske"/>
    <property type="match status" value="1"/>
</dbReference>
<dbReference type="PROSITE" id="PS51296">
    <property type="entry name" value="RIESKE"/>
    <property type="match status" value="1"/>
</dbReference>
<evidence type="ECO:0000313" key="9">
    <source>
        <dbReference type="Proteomes" id="UP000054683"/>
    </source>
</evidence>
<evidence type="ECO:0000313" key="8">
    <source>
        <dbReference type="EMBL" id="SAL31817.1"/>
    </source>
</evidence>
<evidence type="ECO:0000256" key="4">
    <source>
        <dbReference type="ARBA" id="ARBA00023014"/>
    </source>
</evidence>
<dbReference type="InterPro" id="IPR036922">
    <property type="entry name" value="Rieske_2Fe-2S_sf"/>
</dbReference>
<accession>A0A158GIV6</accession>
<evidence type="ECO:0000256" key="2">
    <source>
        <dbReference type="ARBA" id="ARBA00022723"/>
    </source>
</evidence>
<dbReference type="RefSeq" id="WP_062085357.1">
    <property type="nucleotide sequence ID" value="NZ_FCOK02000015.1"/>
</dbReference>
<dbReference type="Gene3D" id="2.102.10.10">
    <property type="entry name" value="Rieske [2Fe-2S] iron-sulphur domain"/>
    <property type="match status" value="1"/>
</dbReference>
<dbReference type="CDD" id="cd03528">
    <property type="entry name" value="Rieske_RO_ferredoxin"/>
    <property type="match status" value="1"/>
</dbReference>
<comment type="cofactor">
    <cofactor evidence="5">
        <name>[2Fe-2S] cluster</name>
        <dbReference type="ChEBI" id="CHEBI:190135"/>
    </cofactor>
</comment>
<comment type="similarity">
    <text evidence="6">Belongs to the bacterial ring-hydroxylating dioxygenase ferredoxin component family.</text>
</comment>
<dbReference type="Proteomes" id="UP000054683">
    <property type="component" value="Unassembled WGS sequence"/>
</dbReference>
<evidence type="ECO:0000256" key="3">
    <source>
        <dbReference type="ARBA" id="ARBA00023004"/>
    </source>
</evidence>
<name>A0A158GIV6_9BURK</name>
<dbReference type="InterPro" id="IPR017941">
    <property type="entry name" value="Rieske_2Fe-2S"/>
</dbReference>
<protein>
    <submittedName>
        <fullName evidence="8">Rieske (2Fe-2S) domain-containing protein</fullName>
    </submittedName>
</protein>
<dbReference type="AlphaFoldDB" id="A0A158GIV6"/>
<dbReference type="PANTHER" id="PTHR21496">
    <property type="entry name" value="FERREDOXIN-RELATED"/>
    <property type="match status" value="1"/>
</dbReference>
<dbReference type="EMBL" id="FCOK02000015">
    <property type="protein sequence ID" value="SAL31817.1"/>
    <property type="molecule type" value="Genomic_DNA"/>
</dbReference>
<proteinExistence type="inferred from homology"/>
<keyword evidence="2" id="KW-0479">Metal-binding</keyword>
<keyword evidence="1" id="KW-0001">2Fe-2S</keyword>
<dbReference type="PANTHER" id="PTHR21496:SF0">
    <property type="entry name" value="RIESKE DOMAIN-CONTAINING PROTEIN"/>
    <property type="match status" value="1"/>
</dbReference>
<evidence type="ECO:0000259" key="7">
    <source>
        <dbReference type="PROSITE" id="PS51296"/>
    </source>
</evidence>
<gene>
    <name evidence="8" type="ORF">AWB69_02709</name>
</gene>
<keyword evidence="3" id="KW-0408">Iron</keyword>
<feature type="domain" description="Rieske" evidence="7">
    <location>
        <begin position="5"/>
        <end position="101"/>
    </location>
</feature>
<evidence type="ECO:0000256" key="6">
    <source>
        <dbReference type="ARBA" id="ARBA00038001"/>
    </source>
</evidence>
<evidence type="ECO:0000256" key="1">
    <source>
        <dbReference type="ARBA" id="ARBA00022714"/>
    </source>
</evidence>